<protein>
    <submittedName>
        <fullName evidence="1">Uncharacterized protein</fullName>
    </submittedName>
</protein>
<evidence type="ECO:0000313" key="2">
    <source>
        <dbReference type="Proteomes" id="UP000828941"/>
    </source>
</evidence>
<dbReference type="Proteomes" id="UP000828941">
    <property type="component" value="Chromosome 2"/>
</dbReference>
<name>A0ACB9Q3E0_BAUVA</name>
<sequence length="156" mass="17423">MDSVGVLMTCPMLDYLEEQLGKRFKLFKLWNHSSLSEFMRANSNSIRAVVGNTQIGADANMIDSLPELEIVSSYSVGLDKIDLKKCKEKGIRVTNTPDVLTDDVADLAIGLALAVFRRISEGDRFVKNGLWKKTDLELGTKVCSFPLFLLNHRKEG</sequence>
<gene>
    <name evidence="1" type="ORF">L6164_004385</name>
</gene>
<organism evidence="1 2">
    <name type="scientific">Bauhinia variegata</name>
    <name type="common">Purple orchid tree</name>
    <name type="synonym">Phanera variegata</name>
    <dbReference type="NCBI Taxonomy" id="167791"/>
    <lineage>
        <taxon>Eukaryota</taxon>
        <taxon>Viridiplantae</taxon>
        <taxon>Streptophyta</taxon>
        <taxon>Embryophyta</taxon>
        <taxon>Tracheophyta</taxon>
        <taxon>Spermatophyta</taxon>
        <taxon>Magnoliopsida</taxon>
        <taxon>eudicotyledons</taxon>
        <taxon>Gunneridae</taxon>
        <taxon>Pentapetalae</taxon>
        <taxon>rosids</taxon>
        <taxon>fabids</taxon>
        <taxon>Fabales</taxon>
        <taxon>Fabaceae</taxon>
        <taxon>Cercidoideae</taxon>
        <taxon>Cercideae</taxon>
        <taxon>Bauhiniinae</taxon>
        <taxon>Bauhinia</taxon>
    </lineage>
</organism>
<reference evidence="1 2" key="1">
    <citation type="journal article" date="2022" name="DNA Res.">
        <title>Chromosomal-level genome assembly of the orchid tree Bauhinia variegata (Leguminosae; Cercidoideae) supports the allotetraploid origin hypothesis of Bauhinia.</title>
        <authorList>
            <person name="Zhong Y."/>
            <person name="Chen Y."/>
            <person name="Zheng D."/>
            <person name="Pang J."/>
            <person name="Liu Y."/>
            <person name="Luo S."/>
            <person name="Meng S."/>
            <person name="Qian L."/>
            <person name="Wei D."/>
            <person name="Dai S."/>
            <person name="Zhou R."/>
        </authorList>
    </citation>
    <scope>NUCLEOTIDE SEQUENCE [LARGE SCALE GENOMIC DNA]</scope>
    <source>
        <strain evidence="1">BV-YZ2020</strain>
    </source>
</reference>
<proteinExistence type="predicted"/>
<accession>A0ACB9Q3E0</accession>
<keyword evidence="2" id="KW-1185">Reference proteome</keyword>
<evidence type="ECO:0000313" key="1">
    <source>
        <dbReference type="EMBL" id="KAI4355634.1"/>
    </source>
</evidence>
<comment type="caution">
    <text evidence="1">The sequence shown here is derived from an EMBL/GenBank/DDBJ whole genome shotgun (WGS) entry which is preliminary data.</text>
</comment>
<dbReference type="EMBL" id="CM039427">
    <property type="protein sequence ID" value="KAI4355634.1"/>
    <property type="molecule type" value="Genomic_DNA"/>
</dbReference>